<evidence type="ECO:0000313" key="1">
    <source>
        <dbReference type="EMBL" id="NME50458.1"/>
    </source>
</evidence>
<protein>
    <submittedName>
        <fullName evidence="1">Uncharacterized protein</fullName>
    </submittedName>
</protein>
<evidence type="ECO:0000313" key="2">
    <source>
        <dbReference type="Proteomes" id="UP000588071"/>
    </source>
</evidence>
<dbReference type="RefSeq" id="WP_168931606.1">
    <property type="nucleotide sequence ID" value="NZ_JABAFV010000018.1"/>
</dbReference>
<dbReference type="Proteomes" id="UP000588071">
    <property type="component" value="Unassembled WGS sequence"/>
</dbReference>
<reference evidence="1 2" key="1">
    <citation type="submission" date="2020-04" db="EMBL/GenBank/DDBJ databases">
        <authorList>
            <person name="Hitch T.C.A."/>
            <person name="Wylensek D."/>
            <person name="Clavel T."/>
        </authorList>
    </citation>
    <scope>NUCLEOTIDE SEQUENCE [LARGE SCALE GENOMIC DNA]</scope>
    <source>
        <strain evidence="1 2">WCA-380-WT-3C</strain>
    </source>
</reference>
<gene>
    <name evidence="1" type="ORF">HF857_09565</name>
</gene>
<sequence>MTNNEQVENFIINTDNQMRSVDRLLDIAIFELSGMVISEKKARKKRDDIIAFLNGAKALAETSIASTKTIMEELNF</sequence>
<name>A0A7X9RLP0_9ENTE</name>
<accession>A0A7X9RLP0</accession>
<proteinExistence type="predicted"/>
<organism evidence="1 2">
    <name type="scientific">Enterococcus cecorum</name>
    <dbReference type="NCBI Taxonomy" id="44008"/>
    <lineage>
        <taxon>Bacteria</taxon>
        <taxon>Bacillati</taxon>
        <taxon>Bacillota</taxon>
        <taxon>Bacilli</taxon>
        <taxon>Lactobacillales</taxon>
        <taxon>Enterococcaceae</taxon>
        <taxon>Enterococcus</taxon>
    </lineage>
</organism>
<comment type="caution">
    <text evidence="1">The sequence shown here is derived from an EMBL/GenBank/DDBJ whole genome shotgun (WGS) entry which is preliminary data.</text>
</comment>
<dbReference type="EMBL" id="JABAFV010000018">
    <property type="protein sequence ID" value="NME50458.1"/>
    <property type="molecule type" value="Genomic_DNA"/>
</dbReference>
<dbReference type="AlphaFoldDB" id="A0A7X9RLP0"/>